<evidence type="ECO:0000256" key="5">
    <source>
        <dbReference type="ARBA" id="ARBA00023242"/>
    </source>
</evidence>
<comment type="subcellular location">
    <subcellularLocation>
        <location evidence="1">Nucleus</location>
    </subcellularLocation>
</comment>
<sequence length="796" mass="87960">MSPYNSSPHGYQALHSPAANDLQHQPPTHHGLPPPPSPSYPYDGQSAPQLQSPTPYANSQNGHGDGQMRLPMPVHTPPSASTSGGEGAKANRLRKACDSCSIRKVKCDETGIPCRACAALEIPCTFDRPSKRRGPPNRHAEAIKSNEANKKRRLDSPNGPGGMPSPISPNNIAETLVSFSSGAVHNAESICSLTTLELLIDDFFTYIHPLCPFPHEPSFRSAFALRQDLHSPSYLALLASMVGVLVASFPRRPRLHLKASRSEHLFPNSISFVERCHNIATQARGAGYLDNPNLSVYDAITSYFLGLSGAYTFKWKQTRLYFGETLTILRVIGAHRAKNFIPYESLQGMNGFEQSGSEKVDYIKQELGRRVFWVMLVGIRSMQQIGGSFGELLIPPPTKTEPYPPLPLEVDDEYIFEQGFHPQPPESISKLKAFNLNCQIFETVTPLATMELAYGIDSVFDINKQKQVMEGCLRAVKNVLNNVPRELMLEPGSQAGEFATSTNYYPSTSAYAGVPIENIGEIQNQERLENRRLLQFEIQKANIYASQLGTRSFIVEKYWNLETAHEEMVRNSGGGSNLSSPGVIAVGLDGMIPKQLLNKVDDINIANERESVVKDLLQLLGSISQVNMEPNGASFVSFTSTAYHSFLTSQVHPPSPLSVSHHAGFSLPAPSTAPFKFESPSNSSSPLFNCLVLPLINQPSLDNSLIMFLIQINKIRQIASTLLETPENRKGPMAMRGQEYLKKFLDVLMKLERISPGPLTDSRDPAELEEEELRNWADLRENQMQFLKAGGFLSEI</sequence>
<dbReference type="PANTHER" id="PTHR47540">
    <property type="entry name" value="THIAMINE REPRESSIBLE GENES REGULATORY PROTEIN THI5"/>
    <property type="match status" value="1"/>
</dbReference>
<feature type="region of interest" description="Disordered" evidence="6">
    <location>
        <begin position="1"/>
        <end position="90"/>
    </location>
</feature>
<dbReference type="CDD" id="cd12148">
    <property type="entry name" value="fungal_TF_MHR"/>
    <property type="match status" value="1"/>
</dbReference>
<keyword evidence="3" id="KW-0238">DNA-binding</keyword>
<keyword evidence="4" id="KW-0804">Transcription</keyword>
<dbReference type="EMBL" id="KZ613975">
    <property type="protein sequence ID" value="PMD29315.1"/>
    <property type="molecule type" value="Genomic_DNA"/>
</dbReference>
<reference evidence="8 9" key="1">
    <citation type="submission" date="2016-04" db="EMBL/GenBank/DDBJ databases">
        <title>A degradative enzymes factory behind the ericoid mycorrhizal symbiosis.</title>
        <authorList>
            <consortium name="DOE Joint Genome Institute"/>
            <person name="Martino E."/>
            <person name="Morin E."/>
            <person name="Grelet G."/>
            <person name="Kuo A."/>
            <person name="Kohler A."/>
            <person name="Daghino S."/>
            <person name="Barry K."/>
            <person name="Choi C."/>
            <person name="Cichocki N."/>
            <person name="Clum A."/>
            <person name="Copeland A."/>
            <person name="Hainaut M."/>
            <person name="Haridas S."/>
            <person name="Labutti K."/>
            <person name="Lindquist E."/>
            <person name="Lipzen A."/>
            <person name="Khouja H.-R."/>
            <person name="Murat C."/>
            <person name="Ohm R."/>
            <person name="Olson A."/>
            <person name="Spatafora J."/>
            <person name="Veneault-Fourrey C."/>
            <person name="Henrissat B."/>
            <person name="Grigoriev I."/>
            <person name="Martin F."/>
            <person name="Perotto S."/>
        </authorList>
    </citation>
    <scope>NUCLEOTIDE SEQUENCE [LARGE SCALE GENOMIC DNA]</scope>
    <source>
        <strain evidence="8 9">F</strain>
    </source>
</reference>
<keyword evidence="5" id="KW-0539">Nucleus</keyword>
<evidence type="ECO:0000313" key="9">
    <source>
        <dbReference type="Proteomes" id="UP000235786"/>
    </source>
</evidence>
<dbReference type="Gene3D" id="4.10.240.10">
    <property type="entry name" value="Zn(2)-C6 fungal-type DNA-binding domain"/>
    <property type="match status" value="1"/>
</dbReference>
<dbReference type="STRING" id="1149755.A0A2J6QSS2"/>
<evidence type="ECO:0000256" key="6">
    <source>
        <dbReference type="SAM" id="MobiDB-lite"/>
    </source>
</evidence>
<feature type="compositionally biased region" description="Polar residues" evidence="6">
    <location>
        <begin position="46"/>
        <end position="62"/>
    </location>
</feature>
<feature type="region of interest" description="Disordered" evidence="6">
    <location>
        <begin position="127"/>
        <end position="168"/>
    </location>
</feature>
<accession>A0A2J6QSS2</accession>
<gene>
    <name evidence="8" type="ORF">L207DRAFT_616088</name>
</gene>
<dbReference type="GO" id="GO:0043565">
    <property type="term" value="F:sequence-specific DNA binding"/>
    <property type="evidence" value="ECO:0007669"/>
    <property type="project" value="TreeGrafter"/>
</dbReference>
<name>A0A2J6QSS2_HYAVF</name>
<dbReference type="Pfam" id="PF00172">
    <property type="entry name" value="Zn_clus"/>
    <property type="match status" value="1"/>
</dbReference>
<dbReference type="InterPro" id="IPR036864">
    <property type="entry name" value="Zn2-C6_fun-type_DNA-bd_sf"/>
</dbReference>
<evidence type="ECO:0000313" key="8">
    <source>
        <dbReference type="EMBL" id="PMD29315.1"/>
    </source>
</evidence>
<keyword evidence="9" id="KW-1185">Reference proteome</keyword>
<dbReference type="GO" id="GO:0008270">
    <property type="term" value="F:zinc ion binding"/>
    <property type="evidence" value="ECO:0007669"/>
    <property type="project" value="InterPro"/>
</dbReference>
<dbReference type="GO" id="GO:0045944">
    <property type="term" value="P:positive regulation of transcription by RNA polymerase II"/>
    <property type="evidence" value="ECO:0007669"/>
    <property type="project" value="TreeGrafter"/>
</dbReference>
<dbReference type="OrthoDB" id="5284003at2759"/>
<dbReference type="PROSITE" id="PS00463">
    <property type="entry name" value="ZN2_CY6_FUNGAL_1"/>
    <property type="match status" value="1"/>
</dbReference>
<evidence type="ECO:0000259" key="7">
    <source>
        <dbReference type="PROSITE" id="PS50048"/>
    </source>
</evidence>
<dbReference type="InterPro" id="IPR001138">
    <property type="entry name" value="Zn2Cys6_DnaBD"/>
</dbReference>
<dbReference type="AlphaFoldDB" id="A0A2J6QSS2"/>
<organism evidence="8 9">
    <name type="scientific">Hyaloscypha variabilis (strain UAMH 11265 / GT02V1 / F)</name>
    <name type="common">Meliniomyces variabilis</name>
    <dbReference type="NCBI Taxonomy" id="1149755"/>
    <lineage>
        <taxon>Eukaryota</taxon>
        <taxon>Fungi</taxon>
        <taxon>Dikarya</taxon>
        <taxon>Ascomycota</taxon>
        <taxon>Pezizomycotina</taxon>
        <taxon>Leotiomycetes</taxon>
        <taxon>Helotiales</taxon>
        <taxon>Hyaloscyphaceae</taxon>
        <taxon>Hyaloscypha</taxon>
        <taxon>Hyaloscypha variabilis</taxon>
    </lineage>
</organism>
<feature type="domain" description="Zn(2)-C6 fungal-type" evidence="7">
    <location>
        <begin position="96"/>
        <end position="126"/>
    </location>
</feature>
<feature type="compositionally biased region" description="Basic and acidic residues" evidence="6">
    <location>
        <begin position="138"/>
        <end position="149"/>
    </location>
</feature>
<proteinExistence type="predicted"/>
<dbReference type="GO" id="GO:0000981">
    <property type="term" value="F:DNA-binding transcription factor activity, RNA polymerase II-specific"/>
    <property type="evidence" value="ECO:0007669"/>
    <property type="project" value="InterPro"/>
</dbReference>
<dbReference type="CDD" id="cd00067">
    <property type="entry name" value="GAL4"/>
    <property type="match status" value="1"/>
</dbReference>
<dbReference type="GO" id="GO:0005634">
    <property type="term" value="C:nucleus"/>
    <property type="evidence" value="ECO:0007669"/>
    <property type="project" value="UniProtKB-SubCell"/>
</dbReference>
<dbReference type="SUPFAM" id="SSF57701">
    <property type="entry name" value="Zn2/Cys6 DNA-binding domain"/>
    <property type="match status" value="1"/>
</dbReference>
<keyword evidence="2" id="KW-0805">Transcription regulation</keyword>
<dbReference type="InterPro" id="IPR051711">
    <property type="entry name" value="Stress_Response_Reg"/>
</dbReference>
<evidence type="ECO:0000256" key="2">
    <source>
        <dbReference type="ARBA" id="ARBA00023015"/>
    </source>
</evidence>
<dbReference type="Proteomes" id="UP000235786">
    <property type="component" value="Unassembled WGS sequence"/>
</dbReference>
<evidence type="ECO:0000256" key="4">
    <source>
        <dbReference type="ARBA" id="ARBA00023163"/>
    </source>
</evidence>
<dbReference type="PROSITE" id="PS50048">
    <property type="entry name" value="ZN2_CY6_FUNGAL_2"/>
    <property type="match status" value="1"/>
</dbReference>
<protein>
    <recommendedName>
        <fullName evidence="7">Zn(2)-C6 fungal-type domain-containing protein</fullName>
    </recommendedName>
</protein>
<evidence type="ECO:0000256" key="3">
    <source>
        <dbReference type="ARBA" id="ARBA00023125"/>
    </source>
</evidence>
<evidence type="ECO:0000256" key="1">
    <source>
        <dbReference type="ARBA" id="ARBA00004123"/>
    </source>
</evidence>
<dbReference type="SMART" id="SM00066">
    <property type="entry name" value="GAL4"/>
    <property type="match status" value="1"/>
</dbReference>
<dbReference type="PANTHER" id="PTHR47540:SF5">
    <property type="entry name" value="ZN(II)2CYS6 TRANSCRIPTION FACTOR"/>
    <property type="match status" value="1"/>
</dbReference>